<feature type="transmembrane region" description="Helical" evidence="8">
    <location>
        <begin position="478"/>
        <end position="498"/>
    </location>
</feature>
<evidence type="ECO:0000256" key="4">
    <source>
        <dbReference type="ARBA" id="ARBA00022692"/>
    </source>
</evidence>
<feature type="transmembrane region" description="Helical" evidence="8">
    <location>
        <begin position="242"/>
        <end position="261"/>
    </location>
</feature>
<protein>
    <recommendedName>
        <fullName evidence="13">Major facilitator superfamily (MFS) profile domain-containing protein</fullName>
    </recommendedName>
</protein>
<organism evidence="10 11">
    <name type="scientific">Hortaea werneckii</name>
    <name type="common">Black yeast</name>
    <name type="synonym">Cladosporium werneckii</name>
    <dbReference type="NCBI Taxonomy" id="91943"/>
    <lineage>
        <taxon>Eukaryota</taxon>
        <taxon>Fungi</taxon>
        <taxon>Dikarya</taxon>
        <taxon>Ascomycota</taxon>
        <taxon>Pezizomycotina</taxon>
        <taxon>Dothideomycetes</taxon>
        <taxon>Dothideomycetidae</taxon>
        <taxon>Mycosphaerellales</taxon>
        <taxon>Teratosphaeriaceae</taxon>
        <taxon>Hortaea</taxon>
    </lineage>
</organism>
<accession>A0A3M6YA75</accession>
<proteinExistence type="inferred from homology"/>
<evidence type="ECO:0000256" key="8">
    <source>
        <dbReference type="SAM" id="Phobius"/>
    </source>
</evidence>
<keyword evidence="4 8" id="KW-0812">Transmembrane</keyword>
<evidence type="ECO:0000256" key="3">
    <source>
        <dbReference type="ARBA" id="ARBA00022448"/>
    </source>
</evidence>
<evidence type="ECO:0000313" key="9">
    <source>
        <dbReference type="EMBL" id="RMX76916.1"/>
    </source>
</evidence>
<evidence type="ECO:0000256" key="6">
    <source>
        <dbReference type="ARBA" id="ARBA00023136"/>
    </source>
</evidence>
<dbReference type="PANTHER" id="PTHR20772">
    <property type="entry name" value="PROTEIN FMP42"/>
    <property type="match status" value="1"/>
</dbReference>
<dbReference type="InterPro" id="IPR011701">
    <property type="entry name" value="MFS"/>
</dbReference>
<dbReference type="GO" id="GO:0000329">
    <property type="term" value="C:fungal-type vacuole membrane"/>
    <property type="evidence" value="ECO:0007669"/>
    <property type="project" value="TreeGrafter"/>
</dbReference>
<feature type="transmembrane region" description="Helical" evidence="8">
    <location>
        <begin position="518"/>
        <end position="540"/>
    </location>
</feature>
<dbReference type="VEuPathDB" id="FungiDB:BTJ68_09712"/>
<dbReference type="PANTHER" id="PTHR20772:SF2">
    <property type="entry name" value="PROTEIN FMP42"/>
    <property type="match status" value="1"/>
</dbReference>
<dbReference type="GO" id="GO:0022857">
    <property type="term" value="F:transmembrane transporter activity"/>
    <property type="evidence" value="ECO:0007669"/>
    <property type="project" value="InterPro"/>
</dbReference>
<gene>
    <name evidence="10" type="ORF">D0867_11920</name>
    <name evidence="9" type="ORF">D0869_10295</name>
</gene>
<feature type="transmembrane region" description="Helical" evidence="8">
    <location>
        <begin position="174"/>
        <end position="196"/>
    </location>
</feature>
<feature type="transmembrane region" description="Helical" evidence="8">
    <location>
        <begin position="401"/>
        <end position="421"/>
    </location>
</feature>
<keyword evidence="5 8" id="KW-1133">Transmembrane helix</keyword>
<sequence length="576" mass="62681">MENKPPASTHPTAMTSSDDPWARTQSPTGSQRRKLSFQPTGEWFPPATHEEEPLGAEPASKPKRIAQVACAVVYCLLAAGTVFGFAALKPVLVEEGVYRETCTPDELEEGVYTCYEQELRLNLMFTVAAVSTNVCALPVGTVLDRYGPKVASVVGVVNLTIGALSMVFADHLPFDAYVAGYLFLALGGPFVFISSFQLSNTFPQHSGLILALLTGAFDTSSAVFLFYRLIYQATDGAFKPRHFFLLYLVVPVFILAAQLFLMPNQSYKTASEQIKQAEESTNNAHGSDNEVEGNGPQARTQQQRRTHRESASSETTALLDHTKNDRTNQNENTPNATVPHPVWGALHGRSALQQITTPWFLLITLFTMLQMLRINYFVATLRTQYTHLLHSAELATHVNEVFDIALPLGGIVAVPFIGLILDKTSTPFVLGLLVTIATAIGVLGIIEDSLPAAYANVALFVVYRPFYYTAVSDYAAKVFGFVTFGKVYGLIICLAGLFNFAQAGLDALTHGVFANNPVPVNLILLVAAAAVGVALVGYVWRKSYTMQREKLEEEAEEAREVRIPDSGVGRAGGSGR</sequence>
<dbReference type="AlphaFoldDB" id="A0A3M6YA75"/>
<name>A0A3M6YA75_HORWE</name>
<evidence type="ECO:0000256" key="5">
    <source>
        <dbReference type="ARBA" id="ARBA00022989"/>
    </source>
</evidence>
<keyword evidence="3" id="KW-0813">Transport</keyword>
<feature type="transmembrane region" description="Helical" evidence="8">
    <location>
        <begin position="208"/>
        <end position="230"/>
    </location>
</feature>
<feature type="region of interest" description="Disordered" evidence="7">
    <location>
        <begin position="1"/>
        <end position="58"/>
    </location>
</feature>
<feature type="compositionally biased region" description="Polar residues" evidence="7">
    <location>
        <begin position="272"/>
        <end position="286"/>
    </location>
</feature>
<evidence type="ECO:0000256" key="7">
    <source>
        <dbReference type="SAM" id="MobiDB-lite"/>
    </source>
</evidence>
<feature type="transmembrane region" description="Helical" evidence="8">
    <location>
        <begin position="68"/>
        <end position="88"/>
    </location>
</feature>
<feature type="transmembrane region" description="Helical" evidence="8">
    <location>
        <begin position="452"/>
        <end position="471"/>
    </location>
</feature>
<dbReference type="Pfam" id="PF07690">
    <property type="entry name" value="MFS_1"/>
    <property type="match status" value="1"/>
</dbReference>
<feature type="transmembrane region" description="Helical" evidence="8">
    <location>
        <begin position="123"/>
        <end position="143"/>
    </location>
</feature>
<dbReference type="Proteomes" id="UP000271337">
    <property type="component" value="Unassembled WGS sequence"/>
</dbReference>
<feature type="region of interest" description="Disordered" evidence="7">
    <location>
        <begin position="272"/>
        <end position="340"/>
    </location>
</feature>
<comment type="subcellular location">
    <subcellularLocation>
        <location evidence="1">Membrane</location>
        <topology evidence="1">Multi-pass membrane protein</topology>
    </subcellularLocation>
</comment>
<evidence type="ECO:0000256" key="2">
    <source>
        <dbReference type="ARBA" id="ARBA00006595"/>
    </source>
</evidence>
<feature type="transmembrane region" description="Helical" evidence="8">
    <location>
        <begin position="150"/>
        <end position="168"/>
    </location>
</feature>
<reference evidence="11 12" key="1">
    <citation type="journal article" date="2018" name="BMC Genomics">
        <title>Genomic evidence for intraspecific hybridization in a clonal and extremely halotolerant yeast.</title>
        <authorList>
            <person name="Gostincar C."/>
            <person name="Stajich J.E."/>
            <person name="Zupancic J."/>
            <person name="Zalar P."/>
            <person name="Gunde-Cimerman N."/>
        </authorList>
    </citation>
    <scope>NUCLEOTIDE SEQUENCE [LARGE SCALE GENOMIC DNA]</scope>
    <source>
        <strain evidence="9 12">EXF-6656</strain>
        <strain evidence="10 11">EXF-6669</strain>
    </source>
</reference>
<feature type="transmembrane region" description="Helical" evidence="8">
    <location>
        <begin position="428"/>
        <end position="446"/>
    </location>
</feature>
<feature type="compositionally biased region" description="Polar residues" evidence="7">
    <location>
        <begin position="9"/>
        <end position="30"/>
    </location>
</feature>
<comment type="similarity">
    <text evidence="2">Belongs to the SLC43A transporter (TC 2.A.1.44) family.</text>
</comment>
<evidence type="ECO:0008006" key="13">
    <source>
        <dbReference type="Google" id="ProtNLM"/>
    </source>
</evidence>
<evidence type="ECO:0000313" key="10">
    <source>
        <dbReference type="EMBL" id="RMX99933.1"/>
    </source>
</evidence>
<keyword evidence="6 8" id="KW-0472">Membrane</keyword>
<feature type="transmembrane region" description="Helical" evidence="8">
    <location>
        <begin position="359"/>
        <end position="381"/>
    </location>
</feature>
<dbReference type="EMBL" id="QWIJ01001034">
    <property type="protein sequence ID" value="RMX76916.1"/>
    <property type="molecule type" value="Genomic_DNA"/>
</dbReference>
<dbReference type="OrthoDB" id="330047at2759"/>
<feature type="region of interest" description="Disordered" evidence="7">
    <location>
        <begin position="555"/>
        <end position="576"/>
    </location>
</feature>
<dbReference type="Gene3D" id="1.20.1250.20">
    <property type="entry name" value="MFS general substrate transporter like domains"/>
    <property type="match status" value="1"/>
</dbReference>
<dbReference type="EMBL" id="QWIL01001755">
    <property type="protein sequence ID" value="RMX99933.1"/>
    <property type="molecule type" value="Genomic_DNA"/>
</dbReference>
<dbReference type="Proteomes" id="UP000281245">
    <property type="component" value="Unassembled WGS sequence"/>
</dbReference>
<dbReference type="InterPro" id="IPR036259">
    <property type="entry name" value="MFS_trans_sf"/>
</dbReference>
<dbReference type="InterPro" id="IPR052599">
    <property type="entry name" value="SLC43A_AATransporter"/>
</dbReference>
<dbReference type="SUPFAM" id="SSF103473">
    <property type="entry name" value="MFS general substrate transporter"/>
    <property type="match status" value="1"/>
</dbReference>
<comment type="caution">
    <text evidence="10">The sequence shown here is derived from an EMBL/GenBank/DDBJ whole genome shotgun (WGS) entry which is preliminary data.</text>
</comment>
<evidence type="ECO:0000313" key="12">
    <source>
        <dbReference type="Proteomes" id="UP000281245"/>
    </source>
</evidence>
<evidence type="ECO:0000256" key="1">
    <source>
        <dbReference type="ARBA" id="ARBA00004141"/>
    </source>
</evidence>
<evidence type="ECO:0000313" key="11">
    <source>
        <dbReference type="Proteomes" id="UP000271337"/>
    </source>
</evidence>